<evidence type="ECO:0000313" key="2">
    <source>
        <dbReference type="Proteomes" id="UP000306196"/>
    </source>
</evidence>
<dbReference type="Proteomes" id="UP000306196">
    <property type="component" value="Unassembled WGS sequence"/>
</dbReference>
<evidence type="ECO:0000313" key="1">
    <source>
        <dbReference type="EMBL" id="TLD68173.1"/>
    </source>
</evidence>
<proteinExistence type="predicted"/>
<protein>
    <submittedName>
        <fullName evidence="1">Uncharacterized protein</fullName>
    </submittedName>
</protein>
<organism evidence="1 2">
    <name type="scientific">Phragmitibacter flavus</name>
    <dbReference type="NCBI Taxonomy" id="2576071"/>
    <lineage>
        <taxon>Bacteria</taxon>
        <taxon>Pseudomonadati</taxon>
        <taxon>Verrucomicrobiota</taxon>
        <taxon>Verrucomicrobiia</taxon>
        <taxon>Verrucomicrobiales</taxon>
        <taxon>Verrucomicrobiaceae</taxon>
        <taxon>Phragmitibacter</taxon>
    </lineage>
</organism>
<dbReference type="EMBL" id="VAUV01000032">
    <property type="protein sequence ID" value="TLD68173.1"/>
    <property type="molecule type" value="Genomic_DNA"/>
</dbReference>
<sequence>MVELELLGDVIQRHRRAINTLGKLDKLTDITADDCSLIEEMMTKYSRYEHAQSAEAPVQLPEPDELEEDIAKLKEWRDDLEKRRK</sequence>
<comment type="caution">
    <text evidence="1">The sequence shown here is derived from an EMBL/GenBank/DDBJ whole genome shotgun (WGS) entry which is preliminary data.</text>
</comment>
<dbReference type="RefSeq" id="WP_138088935.1">
    <property type="nucleotide sequence ID" value="NZ_VAUV01000032.1"/>
</dbReference>
<dbReference type="OrthoDB" id="9789562at2"/>
<dbReference type="AlphaFoldDB" id="A0A5R8K727"/>
<keyword evidence="2" id="KW-1185">Reference proteome</keyword>
<reference evidence="1 2" key="1">
    <citation type="submission" date="2019-05" db="EMBL/GenBank/DDBJ databases">
        <title>Verrucobacter flavum gen. nov., sp. nov. a new member of the family Verrucomicrobiaceae.</title>
        <authorList>
            <person name="Szuroczki S."/>
            <person name="Abbaszade G."/>
            <person name="Szabo A."/>
            <person name="Felfoldi T."/>
            <person name="Schumann P."/>
            <person name="Boka K."/>
            <person name="Keki Z."/>
            <person name="Toumi M."/>
            <person name="Toth E."/>
        </authorList>
    </citation>
    <scope>NUCLEOTIDE SEQUENCE [LARGE SCALE GENOMIC DNA]</scope>
    <source>
        <strain evidence="1 2">MG-N-17</strain>
    </source>
</reference>
<gene>
    <name evidence="1" type="ORF">FEM03_23955</name>
</gene>
<name>A0A5R8K727_9BACT</name>
<accession>A0A5R8K727</accession>